<reference evidence="2 3" key="1">
    <citation type="journal article" date="2009" name="Int. J. Syst. Evol. Microbiol.">
        <title>Paenibacillus contaminans sp. nov., isolated from a contaminated laboratory plate.</title>
        <authorList>
            <person name="Chou J.H."/>
            <person name="Lee J.H."/>
            <person name="Lin M.C."/>
            <person name="Chang P.S."/>
            <person name="Arun A.B."/>
            <person name="Young C.C."/>
            <person name="Chen W.M."/>
        </authorList>
    </citation>
    <scope>NUCLEOTIDE SEQUENCE [LARGE SCALE GENOMIC DNA]</scope>
    <source>
        <strain evidence="2 3">CKOBP-6</strain>
    </source>
</reference>
<feature type="domain" description="DUF4178" evidence="1">
    <location>
        <begin position="30"/>
        <end position="166"/>
    </location>
</feature>
<dbReference type="InterPro" id="IPR025235">
    <property type="entry name" value="DUF4178"/>
</dbReference>
<evidence type="ECO:0000259" key="1">
    <source>
        <dbReference type="Pfam" id="PF13785"/>
    </source>
</evidence>
<name>A0A329LLE7_9BACL</name>
<keyword evidence="3" id="KW-1185">Reference proteome</keyword>
<accession>A0A329LLE7</accession>
<dbReference type="OrthoDB" id="2381171at2"/>
<dbReference type="AlphaFoldDB" id="A0A329LLE7"/>
<protein>
    <submittedName>
        <fullName evidence="2">DUF4178 domain-containing protein</fullName>
    </submittedName>
</protein>
<evidence type="ECO:0000313" key="2">
    <source>
        <dbReference type="EMBL" id="RAV08026.1"/>
    </source>
</evidence>
<dbReference type="Pfam" id="PF13785">
    <property type="entry name" value="DUF4178"/>
    <property type="match status" value="1"/>
</dbReference>
<sequence length="181" mass="20804">MSIFKRIGDIMRSNKQQPAAPESNPFEDARVGDIVNVDLEEYVISGKVVYFDRGYAPHRFAYYLQSGKHICCLVVEKGRTFECFKCEFLEGALDNPKDVPTRLDVDGEISYELESHRSDVTRTEGNTDFRSGDEVLIWRYFSKGEDYFFLQWQDGKFVALQGERTPASDVKFMRSSRPAGK</sequence>
<dbReference type="RefSeq" id="WP_113036939.1">
    <property type="nucleotide sequence ID" value="NZ_QMFB01000067.1"/>
</dbReference>
<dbReference type="Proteomes" id="UP000250369">
    <property type="component" value="Unassembled WGS sequence"/>
</dbReference>
<gene>
    <name evidence="2" type="ORF">DQG23_41560</name>
</gene>
<proteinExistence type="predicted"/>
<comment type="caution">
    <text evidence="2">The sequence shown here is derived from an EMBL/GenBank/DDBJ whole genome shotgun (WGS) entry which is preliminary data.</text>
</comment>
<evidence type="ECO:0000313" key="3">
    <source>
        <dbReference type="Proteomes" id="UP000250369"/>
    </source>
</evidence>
<dbReference type="EMBL" id="QMFB01000067">
    <property type="protein sequence ID" value="RAV08026.1"/>
    <property type="molecule type" value="Genomic_DNA"/>
</dbReference>
<organism evidence="2 3">
    <name type="scientific">Paenibacillus contaminans</name>
    <dbReference type="NCBI Taxonomy" id="450362"/>
    <lineage>
        <taxon>Bacteria</taxon>
        <taxon>Bacillati</taxon>
        <taxon>Bacillota</taxon>
        <taxon>Bacilli</taxon>
        <taxon>Bacillales</taxon>
        <taxon>Paenibacillaceae</taxon>
        <taxon>Paenibacillus</taxon>
    </lineage>
</organism>